<sequence>MGLVRADDLADGPVSRDVLQDGDPVVLGETPGRGREPECLVDLVAPQDGGELDDVGHLGADPETPAGPASLSQRPAPGPMSTNASSASERGRSLGR</sequence>
<gene>
    <name evidence="2" type="ORF">KCH_00450</name>
</gene>
<keyword evidence="3" id="KW-1185">Reference proteome</keyword>
<dbReference type="EMBL" id="JNBY01000003">
    <property type="protein sequence ID" value="KDN88195.1"/>
    <property type="molecule type" value="Genomic_DNA"/>
</dbReference>
<accession>A0A066ZDL7</accession>
<organism evidence="2 3">
    <name type="scientific">Kitasatospora cheerisanensis KCTC 2395</name>
    <dbReference type="NCBI Taxonomy" id="1348663"/>
    <lineage>
        <taxon>Bacteria</taxon>
        <taxon>Bacillati</taxon>
        <taxon>Actinomycetota</taxon>
        <taxon>Actinomycetes</taxon>
        <taxon>Kitasatosporales</taxon>
        <taxon>Streptomycetaceae</taxon>
        <taxon>Kitasatospora</taxon>
    </lineage>
</organism>
<proteinExistence type="predicted"/>
<evidence type="ECO:0000256" key="1">
    <source>
        <dbReference type="SAM" id="MobiDB-lite"/>
    </source>
</evidence>
<feature type="region of interest" description="Disordered" evidence="1">
    <location>
        <begin position="1"/>
        <end position="96"/>
    </location>
</feature>
<comment type="caution">
    <text evidence="2">The sequence shown here is derived from an EMBL/GenBank/DDBJ whole genome shotgun (WGS) entry which is preliminary data.</text>
</comment>
<protein>
    <submittedName>
        <fullName evidence="2">Uncharacterized protein</fullName>
    </submittedName>
</protein>
<dbReference type="AlphaFoldDB" id="A0A066ZDL7"/>
<dbReference type="HOGENOM" id="CLU_2355990_0_0_11"/>
<evidence type="ECO:0000313" key="3">
    <source>
        <dbReference type="Proteomes" id="UP000027178"/>
    </source>
</evidence>
<name>A0A066ZDL7_9ACTN</name>
<evidence type="ECO:0000313" key="2">
    <source>
        <dbReference type="EMBL" id="KDN88195.1"/>
    </source>
</evidence>
<reference evidence="2 3" key="1">
    <citation type="submission" date="2014-05" db="EMBL/GenBank/DDBJ databases">
        <title>Draft Genome Sequence of Kitasatospora cheerisanensis KCTC 2395.</title>
        <authorList>
            <person name="Nam D.H."/>
        </authorList>
    </citation>
    <scope>NUCLEOTIDE SEQUENCE [LARGE SCALE GENOMIC DNA]</scope>
    <source>
        <strain evidence="2 3">KCTC 2395</strain>
    </source>
</reference>
<dbReference type="Proteomes" id="UP000027178">
    <property type="component" value="Unassembled WGS sequence"/>
</dbReference>